<gene>
    <name evidence="2" type="ORF">FKW44_023404</name>
</gene>
<sequence length="164" mass="17948">LSSPDCQKGAHFMQLCETRNLPLIFFQNGGSADPALLSSSLSSTLKDRAKFVAAQSTLSVPKISINIRGVSGDENYTLCGPSFGPRFYFSWPNASISKSSAFSLQESKEIDAKTRNKISQFTFPRNSAQFAASRLTNDGIILPSRPGMSLERSFTSYSDLKTYP</sequence>
<name>A0A7T8GPB2_CALRO</name>
<dbReference type="InterPro" id="IPR045190">
    <property type="entry name" value="MCCB/AccD1-like"/>
</dbReference>
<dbReference type="SUPFAM" id="SSF52096">
    <property type="entry name" value="ClpP/crotonase"/>
    <property type="match status" value="1"/>
</dbReference>
<feature type="domain" description="Acetyl-coenzyme A carboxylase carboxyl transferase subunit beta" evidence="1">
    <location>
        <begin position="5"/>
        <end position="97"/>
    </location>
</feature>
<dbReference type="Proteomes" id="UP000595437">
    <property type="component" value="Chromosome 18"/>
</dbReference>
<dbReference type="GO" id="GO:1905202">
    <property type="term" value="C:methylcrotonoyl-CoA carboxylase complex"/>
    <property type="evidence" value="ECO:0007669"/>
    <property type="project" value="TreeGrafter"/>
</dbReference>
<dbReference type="GO" id="GO:0004485">
    <property type="term" value="F:methylcrotonoyl-CoA carboxylase activity"/>
    <property type="evidence" value="ECO:0007669"/>
    <property type="project" value="TreeGrafter"/>
</dbReference>
<dbReference type="GO" id="GO:0006552">
    <property type="term" value="P:L-leucine catabolic process"/>
    <property type="evidence" value="ECO:0007669"/>
    <property type="project" value="TreeGrafter"/>
</dbReference>
<dbReference type="Gene3D" id="3.90.226.10">
    <property type="entry name" value="2-enoyl-CoA Hydratase, Chain A, domain 1"/>
    <property type="match status" value="1"/>
</dbReference>
<dbReference type="OrthoDB" id="439921at2759"/>
<dbReference type="InterPro" id="IPR034733">
    <property type="entry name" value="AcCoA_carboxyl_beta"/>
</dbReference>
<dbReference type="PANTHER" id="PTHR22855">
    <property type="entry name" value="ACETYL, PROPIONYL, PYRUVATE, AND GLUTACONYL CARBOXYLASE-RELATED"/>
    <property type="match status" value="1"/>
</dbReference>
<dbReference type="GO" id="GO:0005739">
    <property type="term" value="C:mitochondrion"/>
    <property type="evidence" value="ECO:0007669"/>
    <property type="project" value="TreeGrafter"/>
</dbReference>
<evidence type="ECO:0000313" key="3">
    <source>
        <dbReference type="Proteomes" id="UP000595437"/>
    </source>
</evidence>
<dbReference type="AlphaFoldDB" id="A0A7T8GPB2"/>
<accession>A0A7T8GPB2</accession>
<dbReference type="PANTHER" id="PTHR22855:SF47">
    <property type="entry name" value="METHYLCROTONOYL-COA CARBOXYLASE"/>
    <property type="match status" value="1"/>
</dbReference>
<organism evidence="2 3">
    <name type="scientific">Caligus rogercresseyi</name>
    <name type="common">Sea louse</name>
    <dbReference type="NCBI Taxonomy" id="217165"/>
    <lineage>
        <taxon>Eukaryota</taxon>
        <taxon>Metazoa</taxon>
        <taxon>Ecdysozoa</taxon>
        <taxon>Arthropoda</taxon>
        <taxon>Crustacea</taxon>
        <taxon>Multicrustacea</taxon>
        <taxon>Hexanauplia</taxon>
        <taxon>Copepoda</taxon>
        <taxon>Siphonostomatoida</taxon>
        <taxon>Caligidae</taxon>
        <taxon>Caligus</taxon>
    </lineage>
</organism>
<reference evidence="3" key="1">
    <citation type="submission" date="2021-01" db="EMBL/GenBank/DDBJ databases">
        <title>Caligus Genome Assembly.</title>
        <authorList>
            <person name="Gallardo-Escarate C."/>
        </authorList>
    </citation>
    <scope>NUCLEOTIDE SEQUENCE [LARGE SCALE GENOMIC DNA]</scope>
</reference>
<dbReference type="InterPro" id="IPR029045">
    <property type="entry name" value="ClpP/crotonase-like_dom_sf"/>
</dbReference>
<feature type="non-terminal residue" evidence="2">
    <location>
        <position position="1"/>
    </location>
</feature>
<evidence type="ECO:0000313" key="2">
    <source>
        <dbReference type="EMBL" id="QQP35240.1"/>
    </source>
</evidence>
<keyword evidence="3" id="KW-1185">Reference proteome</keyword>
<proteinExistence type="predicted"/>
<dbReference type="Pfam" id="PF01039">
    <property type="entry name" value="Carboxyl_trans"/>
    <property type="match status" value="1"/>
</dbReference>
<evidence type="ECO:0000259" key="1">
    <source>
        <dbReference type="Pfam" id="PF01039"/>
    </source>
</evidence>
<protein>
    <submittedName>
        <fullName evidence="2">Si:ch211198n511</fullName>
    </submittedName>
</protein>
<dbReference type="EMBL" id="CP045907">
    <property type="protein sequence ID" value="QQP35240.1"/>
    <property type="molecule type" value="Genomic_DNA"/>
</dbReference>